<dbReference type="Proteomes" id="UP001597229">
    <property type="component" value="Unassembled WGS sequence"/>
</dbReference>
<dbReference type="SUPFAM" id="SSF88713">
    <property type="entry name" value="Glycoside hydrolase/deacetylase"/>
    <property type="match status" value="1"/>
</dbReference>
<dbReference type="PANTHER" id="PTHR43123:SF1">
    <property type="entry name" value="POLYSACCHARIDE DEACETYLASE-RELATED"/>
    <property type="match status" value="1"/>
</dbReference>
<keyword evidence="3" id="KW-1185">Reference proteome</keyword>
<dbReference type="InterPro" id="IPR002509">
    <property type="entry name" value="NODB_dom"/>
</dbReference>
<dbReference type="InterPro" id="IPR011330">
    <property type="entry name" value="Glyco_hydro/deAcase_b/a-brl"/>
</dbReference>
<dbReference type="Gene3D" id="3.20.20.370">
    <property type="entry name" value="Glycoside hydrolase/deacetylase"/>
    <property type="match status" value="1"/>
</dbReference>
<feature type="domain" description="NodB homology" evidence="1">
    <location>
        <begin position="64"/>
        <end position="281"/>
    </location>
</feature>
<evidence type="ECO:0000313" key="3">
    <source>
        <dbReference type="Proteomes" id="UP001597229"/>
    </source>
</evidence>
<organism evidence="2 3">
    <name type="scientific">Nocardioides ginsengisoli</name>
    <dbReference type="NCBI Taxonomy" id="363868"/>
    <lineage>
        <taxon>Bacteria</taxon>
        <taxon>Bacillati</taxon>
        <taxon>Actinomycetota</taxon>
        <taxon>Actinomycetes</taxon>
        <taxon>Propionibacteriales</taxon>
        <taxon>Nocardioidaceae</taxon>
        <taxon>Nocardioides</taxon>
    </lineage>
</organism>
<accession>A0ABW3VXR1</accession>
<dbReference type="Pfam" id="PF01522">
    <property type="entry name" value="Polysacc_deac_1"/>
    <property type="match status" value="1"/>
</dbReference>
<dbReference type="PROSITE" id="PS51677">
    <property type="entry name" value="NODB"/>
    <property type="match status" value="1"/>
</dbReference>
<comment type="caution">
    <text evidence="2">The sequence shown here is derived from an EMBL/GenBank/DDBJ whole genome shotgun (WGS) entry which is preliminary data.</text>
</comment>
<dbReference type="RefSeq" id="WP_367918877.1">
    <property type="nucleotide sequence ID" value="NZ_BAABAC010000016.1"/>
</dbReference>
<gene>
    <name evidence="2" type="ORF">ACFQ3F_02620</name>
</gene>
<name>A0ABW3VXR1_9ACTN</name>
<reference evidence="3" key="1">
    <citation type="journal article" date="2019" name="Int. J. Syst. Evol. Microbiol.">
        <title>The Global Catalogue of Microorganisms (GCM) 10K type strain sequencing project: providing services to taxonomists for standard genome sequencing and annotation.</title>
        <authorList>
            <consortium name="The Broad Institute Genomics Platform"/>
            <consortium name="The Broad Institute Genome Sequencing Center for Infectious Disease"/>
            <person name="Wu L."/>
            <person name="Ma J."/>
        </authorList>
    </citation>
    <scope>NUCLEOTIDE SEQUENCE [LARGE SCALE GENOMIC DNA]</scope>
    <source>
        <strain evidence="3">CCUG 52478</strain>
    </source>
</reference>
<proteinExistence type="predicted"/>
<sequence>MARDLVGYGEHPPRIEWPGGATVAVSVVVNFEEGAERSIAAGDPRDEDVHVFGGWQADPTKRSLMKESYFEYGSRAGIWRILSLLRRYEVPATFMACGMALEKSPEVGPAIVREGHEICAHGYRWAGTVGMEPDEELAEIRRCVAAIEKMAGIRPKGWYVRDGITENTRALLLGEGFLYDSNSYGDDLPYFVPTERGDQLVVPYSGDANDGRFWGNASLATGNELFEVCRDTLDFLATEADGVPRMMSLGIHSRIGGRPSVASGIQSFLQYAVARDDVWFATRAEIAEWWLSAVRSGAAETSEAATA</sequence>
<protein>
    <submittedName>
        <fullName evidence="2">Polysaccharide deacetylase family protein</fullName>
    </submittedName>
</protein>
<dbReference type="PANTHER" id="PTHR43123">
    <property type="entry name" value="POLYSACCHARIDE DEACETYLASE-RELATED"/>
    <property type="match status" value="1"/>
</dbReference>
<evidence type="ECO:0000313" key="2">
    <source>
        <dbReference type="EMBL" id="MFD1246673.1"/>
    </source>
</evidence>
<evidence type="ECO:0000259" key="1">
    <source>
        <dbReference type="PROSITE" id="PS51677"/>
    </source>
</evidence>
<dbReference type="EMBL" id="JBHTLX010000005">
    <property type="protein sequence ID" value="MFD1246673.1"/>
    <property type="molecule type" value="Genomic_DNA"/>
</dbReference>